<gene>
    <name evidence="7" type="ORF">JCR33_09350</name>
</gene>
<dbReference type="PRINTS" id="PR00039">
    <property type="entry name" value="HTHLYSR"/>
</dbReference>
<organism evidence="7 8">
    <name type="scientific">Acuticoccus mangrovi</name>
    <dbReference type="NCBI Taxonomy" id="2796142"/>
    <lineage>
        <taxon>Bacteria</taxon>
        <taxon>Pseudomonadati</taxon>
        <taxon>Pseudomonadota</taxon>
        <taxon>Alphaproteobacteria</taxon>
        <taxon>Hyphomicrobiales</taxon>
        <taxon>Amorphaceae</taxon>
        <taxon>Acuticoccus</taxon>
    </lineage>
</organism>
<comment type="similarity">
    <text evidence="1">Belongs to the LysR transcriptional regulatory family.</text>
</comment>
<dbReference type="Pfam" id="PF00126">
    <property type="entry name" value="HTH_1"/>
    <property type="match status" value="1"/>
</dbReference>
<keyword evidence="2" id="KW-0805">Transcription regulation</keyword>
<evidence type="ECO:0000313" key="8">
    <source>
        <dbReference type="Proteomes" id="UP000609531"/>
    </source>
</evidence>
<dbReference type="GO" id="GO:0003700">
    <property type="term" value="F:DNA-binding transcription factor activity"/>
    <property type="evidence" value="ECO:0007669"/>
    <property type="project" value="InterPro"/>
</dbReference>
<dbReference type="CDD" id="cd08411">
    <property type="entry name" value="PBP2_OxyR"/>
    <property type="match status" value="1"/>
</dbReference>
<dbReference type="InterPro" id="IPR036388">
    <property type="entry name" value="WH-like_DNA-bd_sf"/>
</dbReference>
<keyword evidence="8" id="KW-1185">Reference proteome</keyword>
<evidence type="ECO:0000256" key="1">
    <source>
        <dbReference type="ARBA" id="ARBA00009437"/>
    </source>
</evidence>
<reference evidence="7" key="1">
    <citation type="submission" date="2020-12" db="EMBL/GenBank/DDBJ databases">
        <title>Bacterial taxonomy.</title>
        <authorList>
            <person name="Pan X."/>
        </authorList>
    </citation>
    <scope>NUCLEOTIDE SEQUENCE</scope>
    <source>
        <strain evidence="7">B2012</strain>
    </source>
</reference>
<keyword evidence="5" id="KW-0804">Transcription</keyword>
<accession>A0A934IJ14</accession>
<evidence type="ECO:0000259" key="6">
    <source>
        <dbReference type="PROSITE" id="PS50931"/>
    </source>
</evidence>
<comment type="caution">
    <text evidence="7">The sequence shown here is derived from an EMBL/GenBank/DDBJ whole genome shotgun (WGS) entry which is preliminary data.</text>
</comment>
<feature type="domain" description="HTH lysR-type" evidence="6">
    <location>
        <begin position="2"/>
        <end position="59"/>
    </location>
</feature>
<dbReference type="AlphaFoldDB" id="A0A934IJ14"/>
<dbReference type="Gene3D" id="1.10.10.10">
    <property type="entry name" value="Winged helix-like DNA-binding domain superfamily/Winged helix DNA-binding domain"/>
    <property type="match status" value="1"/>
</dbReference>
<dbReference type="PANTHER" id="PTHR30346">
    <property type="entry name" value="TRANSCRIPTIONAL DUAL REGULATOR HCAR-RELATED"/>
    <property type="match status" value="1"/>
</dbReference>
<dbReference type="InterPro" id="IPR036390">
    <property type="entry name" value="WH_DNA-bd_sf"/>
</dbReference>
<dbReference type="Pfam" id="PF03466">
    <property type="entry name" value="LysR_substrate"/>
    <property type="match status" value="1"/>
</dbReference>
<dbReference type="SUPFAM" id="SSF53850">
    <property type="entry name" value="Periplasmic binding protein-like II"/>
    <property type="match status" value="1"/>
</dbReference>
<dbReference type="GO" id="GO:0003677">
    <property type="term" value="F:DNA binding"/>
    <property type="evidence" value="ECO:0007669"/>
    <property type="project" value="UniProtKB-KW"/>
</dbReference>
<dbReference type="InterPro" id="IPR005119">
    <property type="entry name" value="LysR_subst-bd"/>
</dbReference>
<protein>
    <submittedName>
        <fullName evidence="7">LysR family transcriptional regulator</fullName>
    </submittedName>
</protein>
<proteinExistence type="inferred from homology"/>
<keyword evidence="4" id="KW-0010">Activator</keyword>
<dbReference type="PANTHER" id="PTHR30346:SF26">
    <property type="entry name" value="HYDROGEN PEROXIDE-INDUCIBLE GENES ACTIVATOR"/>
    <property type="match status" value="1"/>
</dbReference>
<evidence type="ECO:0000256" key="2">
    <source>
        <dbReference type="ARBA" id="ARBA00023015"/>
    </source>
</evidence>
<name>A0A934IJ14_9HYPH</name>
<dbReference type="GO" id="GO:0032993">
    <property type="term" value="C:protein-DNA complex"/>
    <property type="evidence" value="ECO:0007669"/>
    <property type="project" value="TreeGrafter"/>
</dbReference>
<dbReference type="FunFam" id="1.10.10.10:FF:000001">
    <property type="entry name" value="LysR family transcriptional regulator"/>
    <property type="match status" value="1"/>
</dbReference>
<dbReference type="RefSeq" id="WP_198881795.1">
    <property type="nucleotide sequence ID" value="NZ_JAEKJA010000007.1"/>
</dbReference>
<dbReference type="EMBL" id="JAEKJA010000007">
    <property type="protein sequence ID" value="MBJ3775891.1"/>
    <property type="molecule type" value="Genomic_DNA"/>
</dbReference>
<dbReference type="PROSITE" id="PS50931">
    <property type="entry name" value="HTH_LYSR"/>
    <property type="match status" value="1"/>
</dbReference>
<dbReference type="SUPFAM" id="SSF46785">
    <property type="entry name" value="Winged helix' DNA-binding domain"/>
    <property type="match status" value="1"/>
</dbReference>
<dbReference type="Gene3D" id="3.40.190.10">
    <property type="entry name" value="Periplasmic binding protein-like II"/>
    <property type="match status" value="2"/>
</dbReference>
<evidence type="ECO:0000256" key="4">
    <source>
        <dbReference type="ARBA" id="ARBA00023159"/>
    </source>
</evidence>
<evidence type="ECO:0000313" key="7">
    <source>
        <dbReference type="EMBL" id="MBJ3775891.1"/>
    </source>
</evidence>
<sequence>MPSLRQLRFLVALADTLNFSRAAEACHVTQSTISTGLKELELELGVQLAERTRHSVLMTPVGEEIARRAQSVLADVEAIQELADTHAGRGTSVVRLGAIPTVGPFIIPAALALIREARPDVRLLLREDLTDALIARLMKGELDAVVMALPYDVPGELEVEPLFDDGYQLATPRGHPLANRPSADGGDLEGRSLLLLEKGHCLQRHALSSFPSAGLSEDGSFAATSLATLAAMVGQGLGLTLLPKLAVAAGAADGHGIALTDLPGARPRRVVLVRRRTSAREDVFEVVRRCLVEARDALFAGADPEAIATGEPAAR</sequence>
<dbReference type="Proteomes" id="UP000609531">
    <property type="component" value="Unassembled WGS sequence"/>
</dbReference>
<dbReference type="InterPro" id="IPR000847">
    <property type="entry name" value="LysR_HTH_N"/>
</dbReference>
<evidence type="ECO:0000256" key="5">
    <source>
        <dbReference type="ARBA" id="ARBA00023163"/>
    </source>
</evidence>
<evidence type="ECO:0000256" key="3">
    <source>
        <dbReference type="ARBA" id="ARBA00023125"/>
    </source>
</evidence>
<keyword evidence="3" id="KW-0238">DNA-binding</keyword>